<feature type="compositionally biased region" description="Low complexity" evidence="1">
    <location>
        <begin position="286"/>
        <end position="297"/>
    </location>
</feature>
<protein>
    <recommendedName>
        <fullName evidence="2">PH domain-containing protein</fullName>
    </recommendedName>
</protein>
<dbReference type="InterPro" id="IPR050996">
    <property type="entry name" value="Docking_Protein_DOK"/>
</dbReference>
<name>A0AA35WUV5_GEOBA</name>
<dbReference type="Pfam" id="PF00169">
    <property type="entry name" value="PH"/>
    <property type="match status" value="1"/>
</dbReference>
<feature type="compositionally biased region" description="Pro residues" evidence="1">
    <location>
        <begin position="264"/>
        <end position="285"/>
    </location>
</feature>
<dbReference type="InterPro" id="IPR011993">
    <property type="entry name" value="PH-like_dom_sf"/>
</dbReference>
<feature type="domain" description="PH" evidence="2">
    <location>
        <begin position="6"/>
        <end position="121"/>
    </location>
</feature>
<feature type="non-terminal residue" evidence="3">
    <location>
        <position position="354"/>
    </location>
</feature>
<dbReference type="SMART" id="SM00233">
    <property type="entry name" value="PH"/>
    <property type="match status" value="1"/>
</dbReference>
<dbReference type="InterPro" id="IPR001849">
    <property type="entry name" value="PH_domain"/>
</dbReference>
<dbReference type="EMBL" id="CASHTH010002751">
    <property type="protein sequence ID" value="CAI8034688.1"/>
    <property type="molecule type" value="Genomic_DNA"/>
</dbReference>
<dbReference type="InterPro" id="IPR002404">
    <property type="entry name" value="IRS_PTB"/>
</dbReference>
<dbReference type="SMART" id="SM01244">
    <property type="entry name" value="IRS"/>
    <property type="match status" value="1"/>
</dbReference>
<dbReference type="Gene3D" id="2.30.29.30">
    <property type="entry name" value="Pleckstrin-homology domain (PH domain)/Phosphotyrosine-binding domain (PTB)"/>
    <property type="match status" value="2"/>
</dbReference>
<dbReference type="PANTHER" id="PTHR21258">
    <property type="entry name" value="DOCKING PROTEIN RELATED"/>
    <property type="match status" value="1"/>
</dbReference>
<reference evidence="3" key="1">
    <citation type="submission" date="2023-03" db="EMBL/GenBank/DDBJ databases">
        <authorList>
            <person name="Steffen K."/>
            <person name="Cardenas P."/>
        </authorList>
    </citation>
    <scope>NUCLEOTIDE SEQUENCE</scope>
</reference>
<evidence type="ECO:0000256" key="1">
    <source>
        <dbReference type="SAM" id="MobiDB-lite"/>
    </source>
</evidence>
<evidence type="ECO:0000313" key="3">
    <source>
        <dbReference type="EMBL" id="CAI8034688.1"/>
    </source>
</evidence>
<keyword evidence="4" id="KW-1185">Reference proteome</keyword>
<evidence type="ECO:0000313" key="4">
    <source>
        <dbReference type="Proteomes" id="UP001174909"/>
    </source>
</evidence>
<dbReference type="PANTHER" id="PTHR21258:SF62">
    <property type="entry name" value="INSULIN RECEPTOR SUBSTRATE 1"/>
    <property type="match status" value="1"/>
</dbReference>
<dbReference type="Pfam" id="PF02174">
    <property type="entry name" value="IRS"/>
    <property type="match status" value="1"/>
</dbReference>
<dbReference type="Proteomes" id="UP001174909">
    <property type="component" value="Unassembled WGS sequence"/>
</dbReference>
<gene>
    <name evidence="3" type="ORF">GBAR_LOCUS19503</name>
</gene>
<dbReference type="PROSITE" id="PS50003">
    <property type="entry name" value="PH_DOMAIN"/>
    <property type="match status" value="1"/>
</dbReference>
<sequence length="354" mass="38732">MSGQADIIKKASLKVKVVRSKTGAAGLQGPKVFKEFWFVFRALVGGDKILEYHQNERKFQESAAYPKGVLHLGSALAVSYHNPEKKQQFSIELAGGSFIFLEAGTQSIAREWMTCLNAVLFGKGNGPNGALQYFVDVPVGSRLQYAGPSLLEVKDEELTLKTNDGTANLVRWKLAHLRSFKARKDTLTVFSGSRSSTGVGEYLFRTSQSVQITHAIETVVRRLKYEALGCNQQELIPQHSMSHSVSAPGIVRTRPFTSERRRPLPPPPPPSHPAPSPSITPPRTPSPSELSVMSSMSGVPDHIPSEFVSGGEKTRNKKYIPAFRTPEYSTVGDAESGVGPEEGYERLDHSKALA</sequence>
<comment type="caution">
    <text evidence="3">The sequence shown here is derived from an EMBL/GenBank/DDBJ whole genome shotgun (WGS) entry which is preliminary data.</text>
</comment>
<dbReference type="CDD" id="cd00821">
    <property type="entry name" value="PH"/>
    <property type="match status" value="1"/>
</dbReference>
<dbReference type="AlphaFoldDB" id="A0AA35WUV5"/>
<dbReference type="SUPFAM" id="SSF50729">
    <property type="entry name" value="PH domain-like"/>
    <property type="match status" value="2"/>
</dbReference>
<dbReference type="GO" id="GO:0005737">
    <property type="term" value="C:cytoplasm"/>
    <property type="evidence" value="ECO:0007669"/>
    <property type="project" value="TreeGrafter"/>
</dbReference>
<organism evidence="3 4">
    <name type="scientific">Geodia barretti</name>
    <name type="common">Barrett's horny sponge</name>
    <dbReference type="NCBI Taxonomy" id="519541"/>
    <lineage>
        <taxon>Eukaryota</taxon>
        <taxon>Metazoa</taxon>
        <taxon>Porifera</taxon>
        <taxon>Demospongiae</taxon>
        <taxon>Heteroscleromorpha</taxon>
        <taxon>Tetractinellida</taxon>
        <taxon>Astrophorina</taxon>
        <taxon>Geodiidae</taxon>
        <taxon>Geodia</taxon>
    </lineage>
</organism>
<proteinExistence type="predicted"/>
<accession>A0AA35WUV5</accession>
<feature type="compositionally biased region" description="Basic and acidic residues" evidence="1">
    <location>
        <begin position="343"/>
        <end position="354"/>
    </location>
</feature>
<dbReference type="GO" id="GO:0007169">
    <property type="term" value="P:cell surface receptor protein tyrosine kinase signaling pathway"/>
    <property type="evidence" value="ECO:0007669"/>
    <property type="project" value="TreeGrafter"/>
</dbReference>
<evidence type="ECO:0000259" key="2">
    <source>
        <dbReference type="PROSITE" id="PS50003"/>
    </source>
</evidence>
<feature type="region of interest" description="Disordered" evidence="1">
    <location>
        <begin position="256"/>
        <end position="354"/>
    </location>
</feature>